<keyword evidence="8 9" id="KW-0472">Membrane</keyword>
<keyword evidence="2" id="KW-0813">Transport</keyword>
<evidence type="ECO:0000256" key="3">
    <source>
        <dbReference type="ARBA" id="ARBA00022475"/>
    </source>
</evidence>
<dbReference type="PANTHER" id="PTHR43394:SF1">
    <property type="entry name" value="ATP-BINDING CASSETTE SUB-FAMILY B MEMBER 10, MITOCHONDRIAL"/>
    <property type="match status" value="1"/>
</dbReference>
<feature type="transmembrane region" description="Helical" evidence="9">
    <location>
        <begin position="267"/>
        <end position="290"/>
    </location>
</feature>
<dbReference type="GO" id="GO:0016887">
    <property type="term" value="F:ATP hydrolysis activity"/>
    <property type="evidence" value="ECO:0007669"/>
    <property type="project" value="InterPro"/>
</dbReference>
<evidence type="ECO:0000256" key="2">
    <source>
        <dbReference type="ARBA" id="ARBA00022448"/>
    </source>
</evidence>
<feature type="transmembrane region" description="Helical" evidence="9">
    <location>
        <begin position="45"/>
        <end position="64"/>
    </location>
</feature>
<comment type="subcellular location">
    <subcellularLocation>
        <location evidence="1">Cell membrane</location>
        <topology evidence="1">Multi-pass membrane protein</topology>
    </subcellularLocation>
</comment>
<feature type="transmembrane region" description="Helical" evidence="9">
    <location>
        <begin position="84"/>
        <end position="104"/>
    </location>
</feature>
<name>A0A2U3JX26_9FIRM</name>
<dbReference type="AlphaFoldDB" id="A0A2U3JX26"/>
<organism evidence="12 13">
    <name type="scientific">Candidatus Desulfosporosinus infrequens</name>
    <dbReference type="NCBI Taxonomy" id="2043169"/>
    <lineage>
        <taxon>Bacteria</taxon>
        <taxon>Bacillati</taxon>
        <taxon>Bacillota</taxon>
        <taxon>Clostridia</taxon>
        <taxon>Eubacteriales</taxon>
        <taxon>Desulfitobacteriaceae</taxon>
        <taxon>Desulfosporosinus</taxon>
    </lineage>
</organism>
<dbReference type="Pfam" id="PF00664">
    <property type="entry name" value="ABC_membrane"/>
    <property type="match status" value="1"/>
</dbReference>
<evidence type="ECO:0000259" key="11">
    <source>
        <dbReference type="PROSITE" id="PS50929"/>
    </source>
</evidence>
<dbReference type="SUPFAM" id="SSF52540">
    <property type="entry name" value="P-loop containing nucleoside triphosphate hydrolases"/>
    <property type="match status" value="1"/>
</dbReference>
<dbReference type="PROSITE" id="PS50929">
    <property type="entry name" value="ABC_TM1F"/>
    <property type="match status" value="1"/>
</dbReference>
<evidence type="ECO:0000256" key="8">
    <source>
        <dbReference type="ARBA" id="ARBA00023136"/>
    </source>
</evidence>
<dbReference type="PROSITE" id="PS50893">
    <property type="entry name" value="ABC_TRANSPORTER_2"/>
    <property type="match status" value="1"/>
</dbReference>
<evidence type="ECO:0000259" key="10">
    <source>
        <dbReference type="PROSITE" id="PS50893"/>
    </source>
</evidence>
<dbReference type="InterPro" id="IPR003439">
    <property type="entry name" value="ABC_transporter-like_ATP-bd"/>
</dbReference>
<keyword evidence="6" id="KW-0067">ATP-binding</keyword>
<dbReference type="CDD" id="cd18548">
    <property type="entry name" value="ABC_6TM_Tm287_like"/>
    <property type="match status" value="1"/>
</dbReference>
<keyword evidence="7 9" id="KW-1133">Transmembrane helix</keyword>
<evidence type="ECO:0000313" key="13">
    <source>
        <dbReference type="Proteomes" id="UP000238916"/>
    </source>
</evidence>
<keyword evidence="4 9" id="KW-0812">Transmembrane</keyword>
<feature type="domain" description="ABC transmembrane type-1" evidence="11">
    <location>
        <begin position="48"/>
        <end position="330"/>
    </location>
</feature>
<feature type="transmembrane region" description="Helical" evidence="9">
    <location>
        <begin position="189"/>
        <end position="210"/>
    </location>
</feature>
<dbReference type="InterPro" id="IPR027417">
    <property type="entry name" value="P-loop_NTPase"/>
</dbReference>
<dbReference type="GO" id="GO:0005886">
    <property type="term" value="C:plasma membrane"/>
    <property type="evidence" value="ECO:0007669"/>
    <property type="project" value="UniProtKB-SubCell"/>
</dbReference>
<evidence type="ECO:0000256" key="1">
    <source>
        <dbReference type="ARBA" id="ARBA00004651"/>
    </source>
</evidence>
<evidence type="ECO:0000256" key="9">
    <source>
        <dbReference type="SAM" id="Phobius"/>
    </source>
</evidence>
<dbReference type="GO" id="GO:0015421">
    <property type="term" value="F:ABC-type oligopeptide transporter activity"/>
    <property type="evidence" value="ECO:0007669"/>
    <property type="project" value="TreeGrafter"/>
</dbReference>
<evidence type="ECO:0000256" key="6">
    <source>
        <dbReference type="ARBA" id="ARBA00022840"/>
    </source>
</evidence>
<dbReference type="InterPro" id="IPR011527">
    <property type="entry name" value="ABC1_TM_dom"/>
</dbReference>
<dbReference type="EMBL" id="OMOF01000013">
    <property type="protein sequence ID" value="SPF31931.1"/>
    <property type="molecule type" value="Genomic_DNA"/>
</dbReference>
<dbReference type="Gene3D" id="3.40.50.300">
    <property type="entry name" value="P-loop containing nucleotide triphosphate hydrolases"/>
    <property type="match status" value="1"/>
</dbReference>
<dbReference type="Pfam" id="PF00005">
    <property type="entry name" value="ABC_tran"/>
    <property type="match status" value="1"/>
</dbReference>
<dbReference type="GO" id="GO:0005524">
    <property type="term" value="F:ATP binding"/>
    <property type="evidence" value="ECO:0007669"/>
    <property type="project" value="UniProtKB-KW"/>
</dbReference>
<accession>A0A2U3JX26</accession>
<proteinExistence type="predicted"/>
<evidence type="ECO:0000256" key="5">
    <source>
        <dbReference type="ARBA" id="ARBA00022741"/>
    </source>
</evidence>
<dbReference type="InterPro" id="IPR039421">
    <property type="entry name" value="Type_1_exporter"/>
</dbReference>
<dbReference type="InterPro" id="IPR036640">
    <property type="entry name" value="ABC1_TM_sf"/>
</dbReference>
<evidence type="ECO:0000256" key="7">
    <source>
        <dbReference type="ARBA" id="ARBA00022989"/>
    </source>
</evidence>
<evidence type="ECO:0000313" key="12">
    <source>
        <dbReference type="EMBL" id="SPF31931.1"/>
    </source>
</evidence>
<dbReference type="InterPro" id="IPR017871">
    <property type="entry name" value="ABC_transporter-like_CS"/>
</dbReference>
<dbReference type="SMART" id="SM00382">
    <property type="entry name" value="AAA"/>
    <property type="match status" value="1"/>
</dbReference>
<keyword evidence="5" id="KW-0547">Nucleotide-binding</keyword>
<evidence type="ECO:0000256" key="4">
    <source>
        <dbReference type="ARBA" id="ARBA00022692"/>
    </source>
</evidence>
<gene>
    <name evidence="12" type="ORF">SBF1_110057</name>
</gene>
<feature type="transmembrane region" description="Helical" evidence="9">
    <location>
        <begin position="165"/>
        <end position="183"/>
    </location>
</feature>
<dbReference type="FunFam" id="3.40.50.300:FF:000221">
    <property type="entry name" value="Multidrug ABC transporter ATP-binding protein"/>
    <property type="match status" value="1"/>
</dbReference>
<reference evidence="13" key="1">
    <citation type="submission" date="2018-02" db="EMBL/GenBank/DDBJ databases">
        <authorList>
            <person name="Hausmann B."/>
        </authorList>
    </citation>
    <scope>NUCLEOTIDE SEQUENCE [LARGE SCALE GENOMIC DNA]</scope>
    <source>
        <strain evidence="13">Peat soil MAG SbF1</strain>
    </source>
</reference>
<feature type="domain" description="ABC transporter" evidence="10">
    <location>
        <begin position="362"/>
        <end position="598"/>
    </location>
</feature>
<protein>
    <submittedName>
        <fullName evidence="12">ABC-type multidrug transport system, ATPase and permease component</fullName>
    </submittedName>
</protein>
<dbReference type="Gene3D" id="1.20.1560.10">
    <property type="entry name" value="ABC transporter type 1, transmembrane domain"/>
    <property type="match status" value="1"/>
</dbReference>
<feature type="transmembrane region" description="Helical" evidence="9">
    <location>
        <begin position="310"/>
        <end position="329"/>
    </location>
</feature>
<dbReference type="PANTHER" id="PTHR43394">
    <property type="entry name" value="ATP-DEPENDENT PERMEASE MDL1, MITOCHONDRIAL"/>
    <property type="match status" value="1"/>
</dbReference>
<dbReference type="PROSITE" id="PS00211">
    <property type="entry name" value="ABC_TRANSPORTER_1"/>
    <property type="match status" value="1"/>
</dbReference>
<dbReference type="Proteomes" id="UP000238916">
    <property type="component" value="Unassembled WGS sequence"/>
</dbReference>
<dbReference type="SUPFAM" id="SSF90123">
    <property type="entry name" value="ABC transporter transmembrane region"/>
    <property type="match status" value="1"/>
</dbReference>
<sequence length="610" mass="66789">MYYHTEFCRQVSTKLSVEYSSINNKGRHNRKTMGIYKQYFNKYKFLFFTAIICVFFEAICDLLQPTIMAHIIDEGVRNSQVVTVLKLGALMLMITVVGACFAATRNILASKVSQSFSADLRYDLFAKIINFSEISADKIESGSLITRMTNDTSQVTQFINGLMRIFFKAPVTCLGSIILAVMLSPQMSLILFLVVAIVATLIVISMKLSYVRFAKVQYAIDTVNTVVQEYLLGIRLVKAFGRYGDEEGKFEGANADLSNKTVSSQIVIAYFSPLMSLTISVGIASILYIGSILFGNGEIEVGRVAAFINYMAQILASLIMITNVFNTFVRTKASTARIMEVLNSEADFTGSEQMVEHGAWELAFDDVTFAYPNGSGIPTIRNLSFKVKLGETLAIIGPTGSGKSTLVWLGLHFYDIERGAIYLNGTNIKTLDCHTLRDSIAVAPQKSMLFTGTVFENIAWGDPNAAPEEVVKAAQAAQADEFIQNMPVQYESILGQAGVNLSGGQKQRISIARALVKKAPILILDDCTSALDAVTEAKVRNALKTLDAKKTVIVITQRIGTAMFADKILVLDNGVNVGFGSHKELLDSCQTYRGIFDSQIGGDLKGKTDG</sequence>
<dbReference type="InterPro" id="IPR003593">
    <property type="entry name" value="AAA+_ATPase"/>
</dbReference>
<keyword evidence="3" id="KW-1003">Cell membrane</keyword>